<dbReference type="Proteomes" id="UP000011087">
    <property type="component" value="Unassembled WGS sequence"/>
</dbReference>
<evidence type="ECO:0000313" key="4">
    <source>
        <dbReference type="Proteomes" id="UP000011087"/>
    </source>
</evidence>
<reference evidence="3" key="3">
    <citation type="submission" date="2015-06" db="UniProtKB">
        <authorList>
            <consortium name="EnsemblProtists"/>
        </authorList>
    </citation>
    <scope>IDENTIFICATION</scope>
</reference>
<evidence type="ECO:0000259" key="1">
    <source>
        <dbReference type="PROSITE" id="PS50011"/>
    </source>
</evidence>
<dbReference type="STRING" id="905079.L1J0H9"/>
<dbReference type="Pfam" id="PF07714">
    <property type="entry name" value="PK_Tyr_Ser-Thr"/>
    <property type="match status" value="1"/>
</dbReference>
<dbReference type="PaxDb" id="55529-EKX41649"/>
<dbReference type="OMA" id="NIMINQH"/>
<dbReference type="PROSITE" id="PS50011">
    <property type="entry name" value="PROTEIN_KINASE_DOM"/>
    <property type="match status" value="1"/>
</dbReference>
<dbReference type="GO" id="GO:0004706">
    <property type="term" value="F:JUN kinase kinase kinase activity"/>
    <property type="evidence" value="ECO:0007669"/>
    <property type="project" value="TreeGrafter"/>
</dbReference>
<keyword evidence="4" id="KW-1185">Reference proteome</keyword>
<dbReference type="EMBL" id="JH993022">
    <property type="protein sequence ID" value="EKX41649.1"/>
    <property type="molecule type" value="Genomic_DNA"/>
</dbReference>
<dbReference type="GeneID" id="17298252"/>
<dbReference type="Gene3D" id="1.10.510.10">
    <property type="entry name" value="Transferase(Phosphotransferase) domain 1"/>
    <property type="match status" value="1"/>
</dbReference>
<dbReference type="OrthoDB" id="4062651at2759"/>
<protein>
    <recommendedName>
        <fullName evidence="1">Protein kinase domain-containing protein</fullName>
    </recommendedName>
</protein>
<dbReference type="InterPro" id="IPR008271">
    <property type="entry name" value="Ser/Thr_kinase_AS"/>
</dbReference>
<dbReference type="InterPro" id="IPR001245">
    <property type="entry name" value="Ser-Thr/Tyr_kinase_cat_dom"/>
</dbReference>
<evidence type="ECO:0000313" key="2">
    <source>
        <dbReference type="EMBL" id="EKX41649.1"/>
    </source>
</evidence>
<dbReference type="EnsemblProtists" id="EKX41649">
    <property type="protein sequence ID" value="EKX41649"/>
    <property type="gene ID" value="GUITHDRAFT_95962"/>
</dbReference>
<dbReference type="PANTHER" id="PTHR44329">
    <property type="entry name" value="SERINE/THREONINE-PROTEIN KINASE TNNI3K-RELATED"/>
    <property type="match status" value="1"/>
</dbReference>
<dbReference type="SMART" id="SM00220">
    <property type="entry name" value="S_TKc"/>
    <property type="match status" value="1"/>
</dbReference>
<dbReference type="AlphaFoldDB" id="L1J0H9"/>
<feature type="domain" description="Protein kinase" evidence="1">
    <location>
        <begin position="1"/>
        <end position="252"/>
    </location>
</feature>
<dbReference type="GO" id="GO:0005524">
    <property type="term" value="F:ATP binding"/>
    <property type="evidence" value="ECO:0007669"/>
    <property type="project" value="InterPro"/>
</dbReference>
<organism evidence="2">
    <name type="scientific">Guillardia theta (strain CCMP2712)</name>
    <name type="common">Cryptophyte</name>
    <dbReference type="NCBI Taxonomy" id="905079"/>
    <lineage>
        <taxon>Eukaryota</taxon>
        <taxon>Cryptophyceae</taxon>
        <taxon>Pyrenomonadales</taxon>
        <taxon>Geminigeraceae</taxon>
        <taxon>Guillardia</taxon>
    </lineage>
</organism>
<dbReference type="RefSeq" id="XP_005828629.1">
    <property type="nucleotide sequence ID" value="XM_005828572.1"/>
</dbReference>
<dbReference type="InterPro" id="IPR011009">
    <property type="entry name" value="Kinase-like_dom_sf"/>
</dbReference>
<dbReference type="HOGENOM" id="CLU_000288_7_35_1"/>
<dbReference type="eggNOG" id="KOG0192">
    <property type="taxonomic scope" value="Eukaryota"/>
</dbReference>
<dbReference type="KEGG" id="gtt:GUITHDRAFT_95962"/>
<accession>L1J0H9</accession>
<gene>
    <name evidence="2" type="ORF">GUITHDRAFT_95962</name>
</gene>
<dbReference type="PIRSF" id="PIRSF000654">
    <property type="entry name" value="Integrin-linked_kinase"/>
    <property type="match status" value="1"/>
</dbReference>
<dbReference type="InterPro" id="IPR000719">
    <property type="entry name" value="Prot_kinase_dom"/>
</dbReference>
<reference evidence="2 4" key="1">
    <citation type="journal article" date="2012" name="Nature">
        <title>Algal genomes reveal evolutionary mosaicism and the fate of nucleomorphs.</title>
        <authorList>
            <consortium name="DOE Joint Genome Institute"/>
            <person name="Curtis B.A."/>
            <person name="Tanifuji G."/>
            <person name="Burki F."/>
            <person name="Gruber A."/>
            <person name="Irimia M."/>
            <person name="Maruyama S."/>
            <person name="Arias M.C."/>
            <person name="Ball S.G."/>
            <person name="Gile G.H."/>
            <person name="Hirakawa Y."/>
            <person name="Hopkins J.F."/>
            <person name="Kuo A."/>
            <person name="Rensing S.A."/>
            <person name="Schmutz J."/>
            <person name="Symeonidi A."/>
            <person name="Elias M."/>
            <person name="Eveleigh R.J."/>
            <person name="Herman E.K."/>
            <person name="Klute M.J."/>
            <person name="Nakayama T."/>
            <person name="Obornik M."/>
            <person name="Reyes-Prieto A."/>
            <person name="Armbrust E.V."/>
            <person name="Aves S.J."/>
            <person name="Beiko R.G."/>
            <person name="Coutinho P."/>
            <person name="Dacks J.B."/>
            <person name="Durnford D.G."/>
            <person name="Fast N.M."/>
            <person name="Green B.R."/>
            <person name="Grisdale C.J."/>
            <person name="Hempel F."/>
            <person name="Henrissat B."/>
            <person name="Hoppner M.P."/>
            <person name="Ishida K."/>
            <person name="Kim E."/>
            <person name="Koreny L."/>
            <person name="Kroth P.G."/>
            <person name="Liu Y."/>
            <person name="Malik S.B."/>
            <person name="Maier U.G."/>
            <person name="McRose D."/>
            <person name="Mock T."/>
            <person name="Neilson J.A."/>
            <person name="Onodera N.T."/>
            <person name="Poole A.M."/>
            <person name="Pritham E.J."/>
            <person name="Richards T.A."/>
            <person name="Rocap G."/>
            <person name="Roy S.W."/>
            <person name="Sarai C."/>
            <person name="Schaack S."/>
            <person name="Shirato S."/>
            <person name="Slamovits C.H."/>
            <person name="Spencer D.F."/>
            <person name="Suzuki S."/>
            <person name="Worden A.Z."/>
            <person name="Zauner S."/>
            <person name="Barry K."/>
            <person name="Bell C."/>
            <person name="Bharti A.K."/>
            <person name="Crow J.A."/>
            <person name="Grimwood J."/>
            <person name="Kramer R."/>
            <person name="Lindquist E."/>
            <person name="Lucas S."/>
            <person name="Salamov A."/>
            <person name="McFadden G.I."/>
            <person name="Lane C.E."/>
            <person name="Keeling P.J."/>
            <person name="Gray M.W."/>
            <person name="Grigoriev I.V."/>
            <person name="Archibald J.M."/>
        </authorList>
    </citation>
    <scope>NUCLEOTIDE SEQUENCE</scope>
    <source>
        <strain evidence="2 4">CCMP2712</strain>
    </source>
</reference>
<feature type="non-terminal residue" evidence="2">
    <location>
        <position position="1"/>
    </location>
</feature>
<evidence type="ECO:0000313" key="3">
    <source>
        <dbReference type="EnsemblProtists" id="EKX41649"/>
    </source>
</evidence>
<name>L1J0H9_GUITC</name>
<reference evidence="4" key="2">
    <citation type="submission" date="2012-11" db="EMBL/GenBank/DDBJ databases">
        <authorList>
            <person name="Kuo A."/>
            <person name="Curtis B.A."/>
            <person name="Tanifuji G."/>
            <person name="Burki F."/>
            <person name="Gruber A."/>
            <person name="Irimia M."/>
            <person name="Maruyama S."/>
            <person name="Arias M.C."/>
            <person name="Ball S.G."/>
            <person name="Gile G.H."/>
            <person name="Hirakawa Y."/>
            <person name="Hopkins J.F."/>
            <person name="Rensing S.A."/>
            <person name="Schmutz J."/>
            <person name="Symeonidi A."/>
            <person name="Elias M."/>
            <person name="Eveleigh R.J."/>
            <person name="Herman E.K."/>
            <person name="Klute M.J."/>
            <person name="Nakayama T."/>
            <person name="Obornik M."/>
            <person name="Reyes-Prieto A."/>
            <person name="Armbrust E.V."/>
            <person name="Aves S.J."/>
            <person name="Beiko R.G."/>
            <person name="Coutinho P."/>
            <person name="Dacks J.B."/>
            <person name="Durnford D.G."/>
            <person name="Fast N.M."/>
            <person name="Green B.R."/>
            <person name="Grisdale C."/>
            <person name="Hempe F."/>
            <person name="Henrissat B."/>
            <person name="Hoppner M.P."/>
            <person name="Ishida K.-I."/>
            <person name="Kim E."/>
            <person name="Koreny L."/>
            <person name="Kroth P.G."/>
            <person name="Liu Y."/>
            <person name="Malik S.-B."/>
            <person name="Maier U.G."/>
            <person name="McRose D."/>
            <person name="Mock T."/>
            <person name="Neilson J.A."/>
            <person name="Onodera N.T."/>
            <person name="Poole A.M."/>
            <person name="Pritham E.J."/>
            <person name="Richards T.A."/>
            <person name="Rocap G."/>
            <person name="Roy S.W."/>
            <person name="Sarai C."/>
            <person name="Schaack S."/>
            <person name="Shirato S."/>
            <person name="Slamovits C.H."/>
            <person name="Spencer D.F."/>
            <person name="Suzuki S."/>
            <person name="Worden A.Z."/>
            <person name="Zauner S."/>
            <person name="Barry K."/>
            <person name="Bell C."/>
            <person name="Bharti A.K."/>
            <person name="Crow J.A."/>
            <person name="Grimwood J."/>
            <person name="Kramer R."/>
            <person name="Lindquist E."/>
            <person name="Lucas S."/>
            <person name="Salamov A."/>
            <person name="McFadden G.I."/>
            <person name="Lane C.E."/>
            <person name="Keeling P.J."/>
            <person name="Gray M.W."/>
            <person name="Grigoriev I.V."/>
            <person name="Archibald J.M."/>
        </authorList>
    </citation>
    <scope>NUCLEOTIDE SEQUENCE</scope>
    <source>
        <strain evidence="4">CCMP2712</strain>
    </source>
</reference>
<dbReference type="PANTHER" id="PTHR44329:SF6">
    <property type="entry name" value="RECEPTOR-INTERACTING SERINE_THREONINE-PROTEIN KINASE 1"/>
    <property type="match status" value="1"/>
</dbReference>
<sequence>MRRRRTEAAEEEEEEVAVKKLTNQNLTSAEFSQFCEEARLMRRSLHPCVCSLLGVCIEPGHFALVMELVAGGNLHKVLRRSAIPWRTRIQMGIDLSDAVSFLHSLRPAVLHLDIKSPNLLVSEAMRLKLGDFGLAREKEEEAKEEEAKSSFQPGTVHWMAPELMTRGFRHEATDVFAMGVVLWELWTQKTPYHKKNVREIANAVISGSRLDVPEIVDPPARRNEEYAQLMSACWEQEYERRPSAAEVLRSLR</sequence>
<proteinExistence type="predicted"/>
<dbReference type="PROSITE" id="PS00108">
    <property type="entry name" value="PROTEIN_KINASE_ST"/>
    <property type="match status" value="1"/>
</dbReference>
<dbReference type="SUPFAM" id="SSF56112">
    <property type="entry name" value="Protein kinase-like (PK-like)"/>
    <property type="match status" value="1"/>
</dbReference>
<dbReference type="InterPro" id="IPR051681">
    <property type="entry name" value="Ser/Thr_Kinases-Pseudokinases"/>
</dbReference>